<dbReference type="Pfam" id="PF10633">
    <property type="entry name" value="NPCBM_assoc"/>
    <property type="match status" value="2"/>
</dbReference>
<reference evidence="4" key="1">
    <citation type="submission" date="2020-04" db="EMBL/GenBank/DDBJ databases">
        <title>Description of Shewanella salipaludis sp. nov., isolated from a salt marsh.</title>
        <authorList>
            <person name="Park S."/>
            <person name="Yoon J.-H."/>
        </authorList>
    </citation>
    <scope>NUCLEOTIDE SEQUENCE</scope>
    <source>
        <strain evidence="4">SHSM-M6</strain>
    </source>
</reference>
<feature type="chain" id="PRO_5037961304" evidence="1">
    <location>
        <begin position="43"/>
        <end position="1034"/>
    </location>
</feature>
<dbReference type="InterPro" id="IPR013783">
    <property type="entry name" value="Ig-like_fold"/>
</dbReference>
<evidence type="ECO:0000259" key="2">
    <source>
        <dbReference type="Pfam" id="PF05548"/>
    </source>
</evidence>
<name>A0A972G377_9GAMM</name>
<evidence type="ECO:0000259" key="3">
    <source>
        <dbReference type="Pfam" id="PF10633"/>
    </source>
</evidence>
<evidence type="ECO:0000256" key="1">
    <source>
        <dbReference type="SAM" id="SignalP"/>
    </source>
</evidence>
<dbReference type="AlphaFoldDB" id="A0A972G377"/>
<feature type="signal peptide" evidence="1">
    <location>
        <begin position="1"/>
        <end position="42"/>
    </location>
</feature>
<comment type="caution">
    <text evidence="4">The sequence shown here is derived from an EMBL/GenBank/DDBJ whole genome shotgun (WGS) entry which is preliminary data.</text>
</comment>
<feature type="domain" description="Alpha-galactosidase NEW3" evidence="3">
    <location>
        <begin position="609"/>
        <end position="683"/>
    </location>
</feature>
<evidence type="ECO:0000313" key="5">
    <source>
        <dbReference type="Proteomes" id="UP000737113"/>
    </source>
</evidence>
<dbReference type="Proteomes" id="UP000737113">
    <property type="component" value="Unassembled WGS sequence"/>
</dbReference>
<accession>A0A972G377</accession>
<dbReference type="InterPro" id="IPR018905">
    <property type="entry name" value="A-galactase_NEW3"/>
</dbReference>
<dbReference type="EMBL" id="JAAXYH010000001">
    <property type="protein sequence ID" value="NMH63600.1"/>
    <property type="molecule type" value="Genomic_DNA"/>
</dbReference>
<dbReference type="Gene3D" id="2.60.40.3440">
    <property type="match status" value="1"/>
</dbReference>
<keyword evidence="5" id="KW-1185">Reference proteome</keyword>
<keyword evidence="1" id="KW-0732">Signal</keyword>
<feature type="domain" description="Alpha-galactosidase NEW3" evidence="3">
    <location>
        <begin position="840"/>
        <end position="912"/>
    </location>
</feature>
<sequence>MNLNMKNVSVASRFAATHFSRLSALTLLALASATTFSGPALAKAQSHDSHSQIHLPQGKAHKARADKARADKQQTEQQTLALAGLMAEYRHAAKAADVNGARASRDAELAQQLLELAIARQAAQGELLKTDPGAALRSVLPESKRAGLPAEVEARLAHRGELQGELEVVYEDFEDPSLNRLQHTLVTDKGRVVLHLPANARTAQLKTGDKVRVKGWQFNDGRQDAANGDLVVDEAQDGLVVLAAGADTLAGTSSVSTMTPLSGTKGEQKLLVLMLNFQDNPSVQPWTAAQVQQMVFGTVNDYYREASYGQTWLTGDVKGYYTLPINTTCDYFGMDSYAQQVAKDNGIDLSQYQRLVYMLPQNSACGWRGQGTVGGVPSRAWLNGELNLLTIGHELGHNLGLKHAKRLNCGSGYISDACVAITYGDVLDIMGKSEGHFNVFNKERLGWLTAEQGEIATADKDGSFLLEPYETSPNGVAKGLKVRRGTDATTGEQLWYYLEYRQPTGFDSFLAGKADTAGVLVHLNSSAEDIESSQLLDMTPLSSIYDLDDAALVAGQSYTDSVAGVTITTEWADGSGVGVNVSYSGGTGASCVRASPALALSPNTSAWVAPGTGVSYSATVTNRDSQDCAADSFAVSAQVPAGWSATSNSLNLAPGASGSVTLTVTSSASAADGFYDINISAKHGSDSQYQSSGLVSYVVETPVAACVLANPVWSLTSNSSGAVAPGTAVTYQGMLKNNDSDSCAASSFDVAASLPTSWSADTASVSLAPGEAKAVSITVTSSSTAVDGVYDFSLLARNRNNLSYQASASANYTVSAPLPTCSLAAPRITVANPVGLELAAGSLQSYSVTVTNQNGQGCDDVGFNLSASVPAGWSADSANLTLASGASKTVSLGVTSASTAISGSYSLTLTTRDSVNSGYQASTSVSYTVAAKANSAPVAVNDSVAMSSKTSISINVLGNDSDADGDKLSISGVTQGAKGSVQIMAGGQLVYTPSKSFKSGDSFSYTVTDGKATATATVVVSLTSSGGGNGKGKR</sequence>
<dbReference type="Pfam" id="PF17963">
    <property type="entry name" value="Big_9"/>
    <property type="match status" value="1"/>
</dbReference>
<feature type="domain" description="Peptidase M11 gametolysin" evidence="2">
    <location>
        <begin position="288"/>
        <end position="465"/>
    </location>
</feature>
<dbReference type="InterPro" id="IPR008752">
    <property type="entry name" value="Peptidase_M11"/>
</dbReference>
<evidence type="ECO:0000313" key="4">
    <source>
        <dbReference type="EMBL" id="NMH63600.1"/>
    </source>
</evidence>
<proteinExistence type="predicted"/>
<gene>
    <name evidence="4" type="ORF">HC757_00165</name>
</gene>
<protein>
    <submittedName>
        <fullName evidence="4">Cadherin-like domain-containing protein</fullName>
    </submittedName>
</protein>
<dbReference type="Pfam" id="PF05548">
    <property type="entry name" value="Peptidase_M11"/>
    <property type="match status" value="1"/>
</dbReference>
<dbReference type="SUPFAM" id="SSF55486">
    <property type="entry name" value="Metalloproteases ('zincins'), catalytic domain"/>
    <property type="match status" value="1"/>
</dbReference>
<organism evidence="4 5">
    <name type="scientific">Shewanella salipaludis</name>
    <dbReference type="NCBI Taxonomy" id="2723052"/>
    <lineage>
        <taxon>Bacteria</taxon>
        <taxon>Pseudomonadati</taxon>
        <taxon>Pseudomonadota</taxon>
        <taxon>Gammaproteobacteria</taxon>
        <taxon>Alteromonadales</taxon>
        <taxon>Shewanellaceae</taxon>
        <taxon>Shewanella</taxon>
    </lineage>
</organism>
<dbReference type="Gene3D" id="2.60.40.10">
    <property type="entry name" value="Immunoglobulins"/>
    <property type="match status" value="2"/>
</dbReference>